<name>A0ABS6ERQ5_9FIRM</name>
<evidence type="ECO:0000313" key="2">
    <source>
        <dbReference type="Proteomes" id="UP000783588"/>
    </source>
</evidence>
<accession>A0ABS6ERQ5</accession>
<comment type="caution">
    <text evidence="1">The sequence shown here is derived from an EMBL/GenBank/DDBJ whole genome shotgun (WGS) entry which is preliminary data.</text>
</comment>
<dbReference type="PANTHER" id="PTHR36454:SF1">
    <property type="entry name" value="DUF1015 DOMAIN-CONTAINING PROTEIN"/>
    <property type="match status" value="1"/>
</dbReference>
<dbReference type="EMBL" id="JAHLQI010000001">
    <property type="protein sequence ID" value="MBU5489535.1"/>
    <property type="molecule type" value="Genomic_DNA"/>
</dbReference>
<organism evidence="1 2">
    <name type="scientific">Butyricicoccus intestinisimiae</name>
    <dbReference type="NCBI Taxonomy" id="2841509"/>
    <lineage>
        <taxon>Bacteria</taxon>
        <taxon>Bacillati</taxon>
        <taxon>Bacillota</taxon>
        <taxon>Clostridia</taxon>
        <taxon>Eubacteriales</taxon>
        <taxon>Butyricicoccaceae</taxon>
        <taxon>Butyricicoccus</taxon>
    </lineage>
</organism>
<evidence type="ECO:0000313" key="1">
    <source>
        <dbReference type="EMBL" id="MBU5489535.1"/>
    </source>
</evidence>
<dbReference type="PANTHER" id="PTHR36454">
    <property type="entry name" value="LMO2823 PROTEIN"/>
    <property type="match status" value="1"/>
</dbReference>
<sequence length="435" mass="49198">MSCVSVPKILMPKDGIDLKKWAVVACDQYTSQKEYWAETDHIVGDAPSTLRLTLPEVYLEDADVADRIANINETMKQYLSDGTLTELPAGFILTERYSGGTSPRRGLVAAIDLECYEYTAGSRSLVRPTEKTVVERIPPRLAVRKNASIEVPHIMLLIDDPNRTVIEPMFEKTDALQKVYDTDLMQNGGHINGWFIPEGELTDHLIAEMEKLNDRKTFNEKYRLTKDLPLLPFAVGDGNHSMATAKAYWEDVKKTLTPEERENHPARYALCEIVNIHDESLLIEPIHRVMFHVDPEDLLHAAVNFYSKNGSQCIFSDEKAAADPENHTVRYCFGGKTGTMTVIRPKWGIPLGTLQAFLDDYLEQHSEAKIDYIHGEDVVSKLGNEAGNMGFFLPDIEKNDLFRGVIIDGVLPRKTFSMGEAHEKRYYMESKMIVK</sequence>
<dbReference type="Pfam" id="PF06245">
    <property type="entry name" value="DUF1015"/>
    <property type="match status" value="1"/>
</dbReference>
<dbReference type="InterPro" id="IPR008323">
    <property type="entry name" value="UCP033563"/>
</dbReference>
<protein>
    <submittedName>
        <fullName evidence="1">DUF1015 domain-containing protein</fullName>
    </submittedName>
</protein>
<keyword evidence="2" id="KW-1185">Reference proteome</keyword>
<dbReference type="Proteomes" id="UP000783588">
    <property type="component" value="Unassembled WGS sequence"/>
</dbReference>
<dbReference type="RefSeq" id="WP_216469127.1">
    <property type="nucleotide sequence ID" value="NZ_JAHLQI010000001.1"/>
</dbReference>
<gene>
    <name evidence="1" type="ORF">KQI75_02635</name>
</gene>
<reference evidence="1 2" key="1">
    <citation type="submission" date="2021-06" db="EMBL/GenBank/DDBJ databases">
        <authorList>
            <person name="Sun Q."/>
            <person name="Li D."/>
        </authorList>
    </citation>
    <scope>NUCLEOTIDE SEQUENCE [LARGE SCALE GENOMIC DNA]</scope>
    <source>
        <strain evidence="1 2">MSJd-7</strain>
    </source>
</reference>
<proteinExistence type="predicted"/>